<reference evidence="1" key="1">
    <citation type="submission" date="2023-06" db="EMBL/GenBank/DDBJ databases">
        <title>Genome-scale phylogeny and comparative genomics of the fungal order Sordariales.</title>
        <authorList>
            <consortium name="Lawrence Berkeley National Laboratory"/>
            <person name="Hensen N."/>
            <person name="Bonometti L."/>
            <person name="Westerberg I."/>
            <person name="Brannstrom I.O."/>
            <person name="Guillou S."/>
            <person name="Cros-Aarteil S."/>
            <person name="Calhoun S."/>
            <person name="Haridas S."/>
            <person name="Kuo A."/>
            <person name="Mondo S."/>
            <person name="Pangilinan J."/>
            <person name="Riley R."/>
            <person name="Labutti K."/>
            <person name="Andreopoulos B."/>
            <person name="Lipzen A."/>
            <person name="Chen C."/>
            <person name="Yanf M."/>
            <person name="Daum C."/>
            <person name="Ng V."/>
            <person name="Clum A."/>
            <person name="Steindorff A."/>
            <person name="Ohm R."/>
            <person name="Martin F."/>
            <person name="Silar P."/>
            <person name="Natvig D."/>
            <person name="Lalanne C."/>
            <person name="Gautier V."/>
            <person name="Ament-Velasquez S.L."/>
            <person name="Kruys A."/>
            <person name="Hutchinson M.I."/>
            <person name="Powell A.J."/>
            <person name="Barry K."/>
            <person name="Miller A.N."/>
            <person name="Grigoriev I.V."/>
            <person name="Debuchy R."/>
            <person name="Gladieux P."/>
            <person name="Thoren M.H."/>
            <person name="Johannesson H."/>
        </authorList>
    </citation>
    <scope>NUCLEOTIDE SEQUENCE</scope>
    <source>
        <strain evidence="1">CBS 307.81</strain>
    </source>
</reference>
<accession>A0AA39YDQ5</accession>
<evidence type="ECO:0000313" key="2">
    <source>
        <dbReference type="Proteomes" id="UP001174997"/>
    </source>
</evidence>
<keyword evidence="2" id="KW-1185">Reference proteome</keyword>
<dbReference type="AlphaFoldDB" id="A0AA39YDQ5"/>
<gene>
    <name evidence="1" type="ORF">QBC41DRAFT_308544</name>
</gene>
<comment type="caution">
    <text evidence="1">The sequence shown here is derived from an EMBL/GenBank/DDBJ whole genome shotgun (WGS) entry which is preliminary data.</text>
</comment>
<evidence type="ECO:0000313" key="1">
    <source>
        <dbReference type="EMBL" id="KAK0650747.1"/>
    </source>
</evidence>
<organism evidence="1 2">
    <name type="scientific">Cercophora samala</name>
    <dbReference type="NCBI Taxonomy" id="330535"/>
    <lineage>
        <taxon>Eukaryota</taxon>
        <taxon>Fungi</taxon>
        <taxon>Dikarya</taxon>
        <taxon>Ascomycota</taxon>
        <taxon>Pezizomycotina</taxon>
        <taxon>Sordariomycetes</taxon>
        <taxon>Sordariomycetidae</taxon>
        <taxon>Sordariales</taxon>
        <taxon>Lasiosphaeriaceae</taxon>
        <taxon>Cercophora</taxon>
    </lineage>
</organism>
<proteinExistence type="predicted"/>
<dbReference type="Gene3D" id="1.10.510.10">
    <property type="entry name" value="Transferase(Phosphotransferase) domain 1"/>
    <property type="match status" value="1"/>
</dbReference>
<name>A0AA39YDQ5_9PEZI</name>
<protein>
    <submittedName>
        <fullName evidence="1">Uncharacterized protein</fullName>
    </submittedName>
</protein>
<dbReference type="EMBL" id="JAULSY010000323">
    <property type="protein sequence ID" value="KAK0650747.1"/>
    <property type="molecule type" value="Genomic_DNA"/>
</dbReference>
<dbReference type="Proteomes" id="UP001174997">
    <property type="component" value="Unassembled WGS sequence"/>
</dbReference>
<sequence>MDMKSGEAFIFDVCSFYDHNEYDTGNWRAPRHRLSDKAYMENYKKHFPISKPVED</sequence>